<dbReference type="InterPro" id="IPR036388">
    <property type="entry name" value="WH-like_DNA-bd_sf"/>
</dbReference>
<proteinExistence type="predicted"/>
<name>A0A6J7HGJ0_9ZZZZ</name>
<dbReference type="GO" id="GO:0005829">
    <property type="term" value="C:cytosol"/>
    <property type="evidence" value="ECO:0007669"/>
    <property type="project" value="TreeGrafter"/>
</dbReference>
<organism evidence="2">
    <name type="scientific">freshwater metagenome</name>
    <dbReference type="NCBI Taxonomy" id="449393"/>
    <lineage>
        <taxon>unclassified sequences</taxon>
        <taxon>metagenomes</taxon>
        <taxon>ecological metagenomes</taxon>
    </lineage>
</organism>
<reference evidence="2" key="1">
    <citation type="submission" date="2020-05" db="EMBL/GenBank/DDBJ databases">
        <authorList>
            <person name="Chiriac C."/>
            <person name="Salcher M."/>
            <person name="Ghai R."/>
            <person name="Kavagutti S V."/>
        </authorList>
    </citation>
    <scope>NUCLEOTIDE SEQUENCE</scope>
</reference>
<dbReference type="InterPro" id="IPR000944">
    <property type="entry name" value="Tscrpt_reg_Rrf2"/>
</dbReference>
<gene>
    <name evidence="2" type="ORF">UFOPK3684_00211</name>
</gene>
<dbReference type="Pfam" id="PF02082">
    <property type="entry name" value="Rrf2"/>
    <property type="match status" value="1"/>
</dbReference>
<protein>
    <submittedName>
        <fullName evidence="2">Unannotated protein</fullName>
    </submittedName>
</protein>
<dbReference type="SUPFAM" id="SSF46785">
    <property type="entry name" value="Winged helix' DNA-binding domain"/>
    <property type="match status" value="1"/>
</dbReference>
<dbReference type="AlphaFoldDB" id="A0A6J7HGJ0"/>
<dbReference type="GO" id="GO:0003677">
    <property type="term" value="F:DNA binding"/>
    <property type="evidence" value="ECO:0007669"/>
    <property type="project" value="UniProtKB-KW"/>
</dbReference>
<evidence type="ECO:0000256" key="1">
    <source>
        <dbReference type="ARBA" id="ARBA00023125"/>
    </source>
</evidence>
<dbReference type="PANTHER" id="PTHR33221:SF5">
    <property type="entry name" value="HTH-TYPE TRANSCRIPTIONAL REGULATOR ISCR"/>
    <property type="match status" value="1"/>
</dbReference>
<dbReference type="Gene3D" id="1.10.10.10">
    <property type="entry name" value="Winged helix-like DNA-binding domain superfamily/Winged helix DNA-binding domain"/>
    <property type="match status" value="1"/>
</dbReference>
<dbReference type="InterPro" id="IPR036390">
    <property type="entry name" value="WH_DNA-bd_sf"/>
</dbReference>
<dbReference type="GO" id="GO:0003700">
    <property type="term" value="F:DNA-binding transcription factor activity"/>
    <property type="evidence" value="ECO:0007669"/>
    <property type="project" value="TreeGrafter"/>
</dbReference>
<sequence>MIPHKFLETILRSLKKGELIEGHRGNQGGYKLKLPPSKISLADIIRVIDGPLAAVKGERPESVTFKGSAQHLTDVWIALRVSLRKTLEGVTLAQIESGELPTHITKAVAAPGAWTRR</sequence>
<dbReference type="PROSITE" id="PS51197">
    <property type="entry name" value="HTH_RRF2_2"/>
    <property type="match status" value="1"/>
</dbReference>
<dbReference type="EMBL" id="CAFBMZ010000008">
    <property type="protein sequence ID" value="CAB4917786.1"/>
    <property type="molecule type" value="Genomic_DNA"/>
</dbReference>
<dbReference type="PANTHER" id="PTHR33221">
    <property type="entry name" value="WINGED HELIX-TURN-HELIX TRANSCRIPTIONAL REGULATOR, RRF2 FAMILY"/>
    <property type="match status" value="1"/>
</dbReference>
<keyword evidence="1" id="KW-0238">DNA-binding</keyword>
<evidence type="ECO:0000313" key="2">
    <source>
        <dbReference type="EMBL" id="CAB4917786.1"/>
    </source>
</evidence>
<accession>A0A6J7HGJ0</accession>